<keyword evidence="1" id="KW-0472">Membrane</keyword>
<evidence type="ECO:0000256" key="1">
    <source>
        <dbReference type="SAM" id="Phobius"/>
    </source>
</evidence>
<evidence type="ECO:0000313" key="2">
    <source>
        <dbReference type="EMBL" id="SHK47210.1"/>
    </source>
</evidence>
<feature type="transmembrane region" description="Helical" evidence="1">
    <location>
        <begin position="30"/>
        <end position="50"/>
    </location>
</feature>
<dbReference type="RefSeq" id="WP_143159334.1">
    <property type="nucleotide sequence ID" value="NZ_FRAW01000007.1"/>
</dbReference>
<feature type="transmembrane region" description="Helical" evidence="1">
    <location>
        <begin position="5"/>
        <end position="24"/>
    </location>
</feature>
<dbReference type="AlphaFoldDB" id="A0A1M6SRD9"/>
<keyword evidence="3" id="KW-1185">Reference proteome</keyword>
<dbReference type="EMBL" id="FRAW01000007">
    <property type="protein sequence ID" value="SHK47210.1"/>
    <property type="molecule type" value="Genomic_DNA"/>
</dbReference>
<dbReference type="Proteomes" id="UP000184275">
    <property type="component" value="Unassembled WGS sequence"/>
</dbReference>
<organism evidence="2 3">
    <name type="scientific">Fibrobacter intestinalis</name>
    <dbReference type="NCBI Taxonomy" id="28122"/>
    <lineage>
        <taxon>Bacteria</taxon>
        <taxon>Pseudomonadati</taxon>
        <taxon>Fibrobacterota</taxon>
        <taxon>Fibrobacteria</taxon>
        <taxon>Fibrobacterales</taxon>
        <taxon>Fibrobacteraceae</taxon>
        <taxon>Fibrobacter</taxon>
    </lineage>
</organism>
<feature type="transmembrane region" description="Helical" evidence="1">
    <location>
        <begin position="130"/>
        <end position="154"/>
    </location>
</feature>
<name>A0A1M6SRD9_9BACT</name>
<gene>
    <name evidence="2" type="ORF">SAMN05720469_10727</name>
</gene>
<protein>
    <recommendedName>
        <fullName evidence="4">MotA/TolQ/ExbB proton channel domain-containing protein</fullName>
    </recommendedName>
</protein>
<reference evidence="3" key="1">
    <citation type="submission" date="2016-11" db="EMBL/GenBank/DDBJ databases">
        <authorList>
            <person name="Varghese N."/>
            <person name="Submissions S."/>
        </authorList>
    </citation>
    <scope>NUCLEOTIDE SEQUENCE [LARGE SCALE GENOMIC DNA]</scope>
    <source>
        <strain evidence="3">UWOS</strain>
    </source>
</reference>
<proteinExistence type="predicted"/>
<evidence type="ECO:0000313" key="3">
    <source>
        <dbReference type="Proteomes" id="UP000184275"/>
    </source>
</evidence>
<sequence length="615" mass="66553">MKKSFWTLILSGIGAIILAGSAFYFGAPLFGWLIMAAIFVIYLMSAWKIFRGIASAEAERNLVEKCREACDAGKEPFESDVQADGLLSARIRFMKNLVARRVSLTAQDLPILKSTWSAAEDSLVKNNSGIVVLLGLMGTFFGLMLSINAAGGAIDASATSETTLGIIQNIFASMKGIFGSSLCGLWAALVLNAVHATYQKEHDDLIGELDEFTLFYLIPKTAPTQNSAVDEIRHLMDALKASDLARAEDFRGMIEASKSAEASRTQALAESMNVLQTAQQQAFAEWQQQQKQNLMDLQNSFAASVSKVGEQAVGDLASAQKTALEGMLSVVQKSAEDLSAIQKKTLEEFSASGKNASAELCASLSQVTAGLAEEMQKLSTSVRSIESGVVDGLEKEISNLSDSVATSISNHLEQQMTNSEQQWSSFMQSLKESMEQVAAAEKNGLEILHGVAEEVASRANDSSVGLSETVTREIENLSQKVQSSFTELAKSSETLVASERDLIAGIENRVQKLNESTDSLGTGIEETAKLMRVNQSELAANLEMFGKGIEAVLLKLSGDVPERENEQNFIEQLNASLQSFQERSGEVLLENALKTQEILLEILDQVQKTPAKKAE</sequence>
<keyword evidence="1" id="KW-1133">Transmembrane helix</keyword>
<keyword evidence="1" id="KW-0812">Transmembrane</keyword>
<accession>A0A1M6SRD9</accession>
<evidence type="ECO:0008006" key="4">
    <source>
        <dbReference type="Google" id="ProtNLM"/>
    </source>
</evidence>